<dbReference type="GO" id="GO:0003723">
    <property type="term" value="F:RNA binding"/>
    <property type="evidence" value="ECO:0007669"/>
    <property type="project" value="InterPro"/>
</dbReference>
<dbReference type="Proteomes" id="UP001367676">
    <property type="component" value="Unassembled WGS sequence"/>
</dbReference>
<dbReference type="Gene3D" id="3.30.2350.10">
    <property type="entry name" value="Pseudouridine synthase"/>
    <property type="match status" value="1"/>
</dbReference>
<accession>A0AAN9TW43</accession>
<dbReference type="InterPro" id="IPR020103">
    <property type="entry name" value="PsdUridine_synth_cat_dom_sf"/>
</dbReference>
<dbReference type="AlphaFoldDB" id="A0AAN9TW43"/>
<reference evidence="1 2" key="1">
    <citation type="submission" date="2024-03" db="EMBL/GenBank/DDBJ databases">
        <title>Adaptation during the transition from Ophiocordyceps entomopathogen to insect associate is accompanied by gene loss and intensified selection.</title>
        <authorList>
            <person name="Ward C.M."/>
            <person name="Onetto C.A."/>
            <person name="Borneman A.R."/>
        </authorList>
    </citation>
    <scope>NUCLEOTIDE SEQUENCE [LARGE SCALE GENOMIC DNA]</scope>
    <source>
        <strain evidence="1">AWRI1</strain>
        <tissue evidence="1">Single Adult Female</tissue>
    </source>
</reference>
<evidence type="ECO:0000313" key="2">
    <source>
        <dbReference type="Proteomes" id="UP001367676"/>
    </source>
</evidence>
<dbReference type="SUPFAM" id="SSF55120">
    <property type="entry name" value="Pseudouridine synthase"/>
    <property type="match status" value="1"/>
</dbReference>
<gene>
    <name evidence="1" type="ORF">V9T40_004153</name>
</gene>
<dbReference type="GO" id="GO:0009982">
    <property type="term" value="F:pseudouridine synthase activity"/>
    <property type="evidence" value="ECO:0007669"/>
    <property type="project" value="InterPro"/>
</dbReference>
<proteinExistence type="predicted"/>
<name>A0AAN9TW43_9HEMI</name>
<sequence length="357" mass="40043">MISIVRRCSTLAQNLAKESSKSVKSHIYEKPPVSSLEELNDYFLNNIIYNNQGLIVLNKPYGLRKESAIGLPQDRKKLITKHPAIDKMEHLSFSGILRVLSGELGSDELNLIKIPERYISGVSVLSTPKTAYKVHKSLIVPTALSYTYLAICVGIPIKLSDSCRLGLTIKEKNGLKKAVFLEKVSKKSLQQQLVVPIRMKYTTLATNDVLKVSLVRIQNNRNKWHALRAFCGLRMLAPVLGDTFYSSCVRTVLGRKMPVDPLSPLADFPCKLPNRLLSALELNRENTTLIPSHLHLSGVNLDKCEPKHIFVAKPPDHFLWTCQKLNLIVPDIYLENGLVDKSSYFQDSSKTHPETSS</sequence>
<keyword evidence="2" id="KW-1185">Reference proteome</keyword>
<comment type="caution">
    <text evidence="1">The sequence shown here is derived from an EMBL/GenBank/DDBJ whole genome shotgun (WGS) entry which is preliminary data.</text>
</comment>
<organism evidence="1 2">
    <name type="scientific">Parthenolecanium corni</name>
    <dbReference type="NCBI Taxonomy" id="536013"/>
    <lineage>
        <taxon>Eukaryota</taxon>
        <taxon>Metazoa</taxon>
        <taxon>Ecdysozoa</taxon>
        <taxon>Arthropoda</taxon>
        <taxon>Hexapoda</taxon>
        <taxon>Insecta</taxon>
        <taxon>Pterygota</taxon>
        <taxon>Neoptera</taxon>
        <taxon>Paraneoptera</taxon>
        <taxon>Hemiptera</taxon>
        <taxon>Sternorrhyncha</taxon>
        <taxon>Coccoidea</taxon>
        <taxon>Coccidae</taxon>
        <taxon>Parthenolecanium</taxon>
    </lineage>
</organism>
<dbReference type="GO" id="GO:0001522">
    <property type="term" value="P:pseudouridine synthesis"/>
    <property type="evidence" value="ECO:0007669"/>
    <property type="project" value="InterPro"/>
</dbReference>
<protein>
    <recommendedName>
        <fullName evidence="3">RNA pseudouridylate synthase domain-containing protein 4</fullName>
    </recommendedName>
</protein>
<dbReference type="EMBL" id="JBBCAQ010000004">
    <property type="protein sequence ID" value="KAK7603880.1"/>
    <property type="molecule type" value="Genomic_DNA"/>
</dbReference>
<evidence type="ECO:0008006" key="3">
    <source>
        <dbReference type="Google" id="ProtNLM"/>
    </source>
</evidence>
<evidence type="ECO:0000313" key="1">
    <source>
        <dbReference type="EMBL" id="KAK7603880.1"/>
    </source>
</evidence>